<dbReference type="GO" id="GO:0006914">
    <property type="term" value="P:autophagy"/>
    <property type="evidence" value="ECO:0007669"/>
    <property type="project" value="UniProtKB-KW"/>
</dbReference>
<evidence type="ECO:0000256" key="2">
    <source>
        <dbReference type="ARBA" id="ARBA00004656"/>
    </source>
</evidence>
<comment type="caution">
    <text evidence="14">The sequence shown here is derived from an EMBL/GenBank/DDBJ whole genome shotgun (WGS) entry which is preliminary data.</text>
</comment>
<feature type="domain" description="Peroxin/Ferlin" evidence="13">
    <location>
        <begin position="137"/>
        <end position="170"/>
    </location>
</feature>
<dbReference type="SMART" id="SM00694">
    <property type="entry name" value="DysFC"/>
    <property type="match status" value="2"/>
</dbReference>
<evidence type="ECO:0000259" key="13">
    <source>
        <dbReference type="SMART" id="SM00694"/>
    </source>
</evidence>
<protein>
    <recommendedName>
        <fullName evidence="4">Tectonin beta-propeller repeat-containing protein 1</fullName>
    </recommendedName>
</protein>
<dbReference type="InterPro" id="IPR010482">
    <property type="entry name" value="TECPR1-like_DysF"/>
</dbReference>
<evidence type="ECO:0000256" key="11">
    <source>
        <dbReference type="SAM" id="MobiDB-lite"/>
    </source>
</evidence>
<organism evidence="14 15">
    <name type="scientific">Champsocephalus esox</name>
    <name type="common">pike icefish</name>
    <dbReference type="NCBI Taxonomy" id="159716"/>
    <lineage>
        <taxon>Eukaryota</taxon>
        <taxon>Metazoa</taxon>
        <taxon>Chordata</taxon>
        <taxon>Craniata</taxon>
        <taxon>Vertebrata</taxon>
        <taxon>Euteleostomi</taxon>
        <taxon>Actinopterygii</taxon>
        <taxon>Neopterygii</taxon>
        <taxon>Teleostei</taxon>
        <taxon>Neoteleostei</taxon>
        <taxon>Acanthomorphata</taxon>
        <taxon>Eupercaria</taxon>
        <taxon>Perciformes</taxon>
        <taxon>Notothenioidei</taxon>
        <taxon>Channichthyidae</taxon>
        <taxon>Champsocephalus</taxon>
    </lineage>
</organism>
<evidence type="ECO:0000259" key="12">
    <source>
        <dbReference type="SMART" id="SM00693"/>
    </source>
</evidence>
<dbReference type="PANTHER" id="PTHR23250">
    <property type="entry name" value="DYSFERLIN-RELATED"/>
    <property type="match status" value="1"/>
</dbReference>
<dbReference type="SMART" id="SM00693">
    <property type="entry name" value="DysFN"/>
    <property type="match status" value="2"/>
</dbReference>
<evidence type="ECO:0000256" key="6">
    <source>
        <dbReference type="ARBA" id="ARBA00023006"/>
    </source>
</evidence>
<feature type="compositionally biased region" description="Pro residues" evidence="11">
    <location>
        <begin position="1151"/>
        <end position="1162"/>
    </location>
</feature>
<dbReference type="PANTHER" id="PTHR23250:SF10">
    <property type="entry name" value="TECTONIN BETA-PROPELLER REPEAT-CONTAINING 1B"/>
    <property type="match status" value="1"/>
</dbReference>
<dbReference type="SUPFAM" id="SSF50729">
    <property type="entry name" value="PH domain-like"/>
    <property type="match status" value="1"/>
</dbReference>
<keyword evidence="9" id="KW-0458">Lysosome</keyword>
<feature type="compositionally biased region" description="Polar residues" evidence="11">
    <location>
        <begin position="1164"/>
        <end position="1173"/>
    </location>
</feature>
<proteinExistence type="inferred from homology"/>
<comment type="similarity">
    <text evidence="3">Belongs to the TECPR1 family.</text>
</comment>
<dbReference type="Pfam" id="PF06398">
    <property type="entry name" value="Pex24p"/>
    <property type="match status" value="2"/>
</dbReference>
<feature type="domain" description="Peroxin/Ferlin" evidence="13">
    <location>
        <begin position="889"/>
        <end position="922"/>
    </location>
</feature>
<dbReference type="InterPro" id="IPR006624">
    <property type="entry name" value="Beta-propeller_rpt_TECPR"/>
</dbReference>
<evidence type="ECO:0000256" key="8">
    <source>
        <dbReference type="ARBA" id="ARBA00023136"/>
    </source>
</evidence>
<dbReference type="InterPro" id="IPR006614">
    <property type="entry name" value="Peroxin/Ferlin"/>
</dbReference>
<evidence type="ECO:0000256" key="10">
    <source>
        <dbReference type="ARBA" id="ARBA00023329"/>
    </source>
</evidence>
<name>A0AAN8GQ20_9TELE</name>
<dbReference type="GO" id="GO:0008289">
    <property type="term" value="F:lipid binding"/>
    <property type="evidence" value="ECO:0007669"/>
    <property type="project" value="UniProtKB-KW"/>
</dbReference>
<feature type="region of interest" description="Disordered" evidence="11">
    <location>
        <begin position="479"/>
        <end position="502"/>
    </location>
</feature>
<accession>A0AAN8GQ20</accession>
<comment type="subcellular location">
    <subcellularLocation>
        <location evidence="1">Cytoplasmic vesicle</location>
        <location evidence="1">Autophagosome membrane</location>
    </subcellularLocation>
    <subcellularLocation>
        <location evidence="2">Lysosome membrane</location>
    </subcellularLocation>
</comment>
<dbReference type="InterPro" id="IPR051513">
    <property type="entry name" value="Tectonin_beta-prop"/>
</dbReference>
<keyword evidence="5" id="KW-0677">Repeat</keyword>
<dbReference type="Pfam" id="PF06462">
    <property type="entry name" value="Hyd_WA"/>
    <property type="match status" value="7"/>
</dbReference>
<evidence type="ECO:0000256" key="9">
    <source>
        <dbReference type="ARBA" id="ARBA00023228"/>
    </source>
</evidence>
<gene>
    <name evidence="14" type="ORF">CesoFtcFv8_018832</name>
</gene>
<dbReference type="GO" id="GO:0005765">
    <property type="term" value="C:lysosomal membrane"/>
    <property type="evidence" value="ECO:0007669"/>
    <property type="project" value="UniProtKB-SubCell"/>
</dbReference>
<evidence type="ECO:0000256" key="5">
    <source>
        <dbReference type="ARBA" id="ARBA00022737"/>
    </source>
</evidence>
<dbReference type="Proteomes" id="UP001335648">
    <property type="component" value="Unassembled WGS sequence"/>
</dbReference>
<dbReference type="GO" id="GO:0000421">
    <property type="term" value="C:autophagosome membrane"/>
    <property type="evidence" value="ECO:0007669"/>
    <property type="project" value="UniProtKB-SubCell"/>
</dbReference>
<dbReference type="FunFam" id="2.30.29.30:FF:000690">
    <property type="entry name" value="Tectonin beta-propeller repeat-containing protein 1"/>
    <property type="match status" value="1"/>
</dbReference>
<dbReference type="GO" id="GO:0031410">
    <property type="term" value="C:cytoplasmic vesicle"/>
    <property type="evidence" value="ECO:0007669"/>
    <property type="project" value="UniProtKB-KW"/>
</dbReference>
<feature type="domain" description="Peroxin/Ferlin" evidence="12">
    <location>
        <begin position="817"/>
        <end position="878"/>
    </location>
</feature>
<keyword evidence="6" id="KW-0072">Autophagy</keyword>
<dbReference type="EMBL" id="JAULUE010002060">
    <property type="protein sequence ID" value="KAK5885084.1"/>
    <property type="molecule type" value="Genomic_DNA"/>
</dbReference>
<feature type="region of interest" description="Disordered" evidence="11">
    <location>
        <begin position="1142"/>
        <end position="1173"/>
    </location>
</feature>
<feature type="domain" description="Peroxin/Ferlin" evidence="12">
    <location>
        <begin position="64"/>
        <end position="125"/>
    </location>
</feature>
<evidence type="ECO:0000313" key="14">
    <source>
        <dbReference type="EMBL" id="KAK5885084.1"/>
    </source>
</evidence>
<keyword evidence="7" id="KW-0446">Lipid-binding</keyword>
<evidence type="ECO:0000313" key="15">
    <source>
        <dbReference type="Proteomes" id="UP001335648"/>
    </source>
</evidence>
<evidence type="ECO:0000256" key="1">
    <source>
        <dbReference type="ARBA" id="ARBA00004652"/>
    </source>
</evidence>
<keyword evidence="10" id="KW-0968">Cytoplasmic vesicle</keyword>
<keyword evidence="15" id="KW-1185">Reference proteome</keyword>
<keyword evidence="8" id="KW-0472">Membrane</keyword>
<dbReference type="AlphaFoldDB" id="A0AAN8GQ20"/>
<evidence type="ECO:0000256" key="7">
    <source>
        <dbReference type="ARBA" id="ARBA00023121"/>
    </source>
</evidence>
<reference evidence="14 15" key="1">
    <citation type="journal article" date="2023" name="Mol. Biol. Evol.">
        <title>Genomics of Secondarily Temperate Adaptation in the Only Non-Antarctic Icefish.</title>
        <authorList>
            <person name="Rivera-Colon A.G."/>
            <person name="Rayamajhi N."/>
            <person name="Minhas B.F."/>
            <person name="Madrigal G."/>
            <person name="Bilyk K.T."/>
            <person name="Yoon V."/>
            <person name="Hune M."/>
            <person name="Gregory S."/>
            <person name="Cheng C.H.C."/>
            <person name="Catchen J.M."/>
        </authorList>
    </citation>
    <scope>NUCLEOTIDE SEQUENCE [LARGE SCALE GENOMIC DNA]</scope>
    <source>
        <strain evidence="14">JC2023a</strain>
    </source>
</reference>
<sequence>MPITMLWAVDVYGRVYSLSTAGQRWERADDMLLELKRVTAGKGRCWGIGCDHHVYLNMMPSETSIRYREETYENQRWNPVDNFTDTLLPTDRWPWSDVTGMNPQPLHSFQLPSRSWDWEGDWYVDQSCGGEPSQTGGWEYAVDFPANFSPDKKWNSCVRRRRWIRYRRYTAQGSWAKIPLDNPRKPPLPLCDISCGGWELSDQSGRYPYLWGVSQQGEVWFREGIHPRVPEGSSWEEIEMPKEVAQLSAGPGDLLWVVLWDGNLLVRTGLSLDCPTGTSWVEVESPTKEMEALLVSVGVSVVWVVTKDYKVWFRRGVNSHNPCGSGWISIGGEMMVVDVGLNDQVWAVGEDRGLYFRMGVTLTEPSGSGWIPVSGQWGNNKEFIPPRKECDFGGQLTDASRASVLSCTDSDSELGLAEPPNSSKDAAVLEAAASSVVPLGRADTPTPPLKSDDTPSASLQDAPKTFIPASDSFINSLVSDRDKTSTPQQSITEAPQEEVEEPSPALIALTPGTVRPDVPWMNVDLEGAGAARCAQAAGPSGLEKRTRPCGPGSLGGGCDVDASSQISWLSPTGPLTSSLSLTPVQSAAWSEQQQQEHREEISRKPLERSHSVWVRKDALRWMRDWKPQRWVDVSVALEQSTKSDGRKDSIFFVYYTQYDEKKYLHVCINEVTALVPVLRDCHHAFAVYTTQRTKQRGPLVLAAQTEKDMNDWLSLLSDCCCEGRGIAGPPSRQALWSTTSKGDIMVHEPSFSLEAAVHTLACDLMFWRQVPGHLRCVESNSLGLVWGVGWDGTAWVYSGRYGQPTSPGDEVQMLQQTDFRSVHVYENQRWNPMTGYTDKGLPTDRAMWSDESGLNECTKGNTNPPTPQWSWVSEWTVDYNVPGGTDKEGWQYAADFPVTFHGHKTMKDFVRRRRWTRKCKITLRGPWQQVPPIRLSDISLMPCLAQSSMEQVPLWALSDKGDVLCRLGVSPQNPEGSSWLHVGTDQPFKSISIGGANQVWAIAKDGAVFYRGSVSPQNPAGECWYHIPSPPRQTLRQLSVGRTSVFAVDENSNLWIRQGLTPSYPQGSAWELISNNVGKVTVGPLDQVWIIADGVPGFTSEPPGAVCHRLGVGPMQPKGQAWDFGIGGGWEHISVRGNSVEAPRAPHVPAAGPPRSPLPPLPLTQVNGSAVGV</sequence>
<evidence type="ECO:0000256" key="3">
    <source>
        <dbReference type="ARBA" id="ARBA00005966"/>
    </source>
</evidence>
<dbReference type="SMART" id="SM00706">
    <property type="entry name" value="TECPR"/>
    <property type="match status" value="11"/>
</dbReference>
<evidence type="ECO:0000256" key="4">
    <source>
        <dbReference type="ARBA" id="ARBA00016409"/>
    </source>
</evidence>
<feature type="region of interest" description="Disordered" evidence="11">
    <location>
        <begin position="438"/>
        <end position="463"/>
    </location>
</feature>